<evidence type="ECO:0000259" key="10">
    <source>
        <dbReference type="PROSITE" id="PS50006"/>
    </source>
</evidence>
<dbReference type="EMBL" id="SMRU01000021">
    <property type="protein sequence ID" value="TDF92860.1"/>
    <property type="molecule type" value="Genomic_DNA"/>
</dbReference>
<evidence type="ECO:0000313" key="12">
    <source>
        <dbReference type="EMBL" id="TDF92860.1"/>
    </source>
</evidence>
<dbReference type="Pfam" id="PF00005">
    <property type="entry name" value="ABC_tran"/>
    <property type="match status" value="1"/>
</dbReference>
<feature type="transmembrane region" description="Helical" evidence="9">
    <location>
        <begin position="662"/>
        <end position="683"/>
    </location>
</feature>
<reference evidence="12 13" key="1">
    <citation type="submission" date="2019-03" db="EMBL/GenBank/DDBJ databases">
        <title>Whole genome sequence of Arthrobacter sp JH1-1.</title>
        <authorList>
            <person name="Trinh H.N."/>
        </authorList>
    </citation>
    <scope>NUCLEOTIDE SEQUENCE [LARGE SCALE GENOMIC DNA]</scope>
    <source>
        <strain evidence="12 13">JH1-1</strain>
    </source>
</reference>
<dbReference type="Gene3D" id="2.60.200.20">
    <property type="match status" value="2"/>
</dbReference>
<dbReference type="Gene3D" id="3.40.50.300">
    <property type="entry name" value="P-loop containing nucleotide triphosphate hydrolases"/>
    <property type="match status" value="1"/>
</dbReference>
<dbReference type="SUPFAM" id="SSF49879">
    <property type="entry name" value="SMAD/FHA domain"/>
    <property type="match status" value="2"/>
</dbReference>
<feature type="transmembrane region" description="Helical" evidence="9">
    <location>
        <begin position="551"/>
        <end position="568"/>
    </location>
</feature>
<dbReference type="InterPro" id="IPR008984">
    <property type="entry name" value="SMAD_FHA_dom_sf"/>
</dbReference>
<dbReference type="Proteomes" id="UP000295511">
    <property type="component" value="Unassembled WGS sequence"/>
</dbReference>
<dbReference type="PROSITE" id="PS00211">
    <property type="entry name" value="ABC_TRANSPORTER_1"/>
    <property type="match status" value="1"/>
</dbReference>
<dbReference type="GO" id="GO:0016887">
    <property type="term" value="F:ATP hydrolysis activity"/>
    <property type="evidence" value="ECO:0007669"/>
    <property type="project" value="InterPro"/>
</dbReference>
<feature type="domain" description="FHA" evidence="10">
    <location>
        <begin position="19"/>
        <end position="71"/>
    </location>
</feature>
<dbReference type="GO" id="GO:0016020">
    <property type="term" value="C:membrane"/>
    <property type="evidence" value="ECO:0007669"/>
    <property type="project" value="UniProtKB-SubCell"/>
</dbReference>
<evidence type="ECO:0000256" key="6">
    <source>
        <dbReference type="ARBA" id="ARBA00022840"/>
    </source>
</evidence>
<feature type="transmembrane region" description="Helical" evidence="9">
    <location>
        <begin position="589"/>
        <end position="614"/>
    </location>
</feature>
<feature type="domain" description="ABC transporter" evidence="11">
    <location>
        <begin position="214"/>
        <end position="451"/>
    </location>
</feature>
<dbReference type="AlphaFoldDB" id="A0A4R5KFB0"/>
<keyword evidence="5" id="KW-0547">Nucleotide-binding</keyword>
<dbReference type="PROSITE" id="PS50006">
    <property type="entry name" value="FHA_DOMAIN"/>
    <property type="match status" value="2"/>
</dbReference>
<comment type="subcellular location">
    <subcellularLocation>
        <location evidence="1">Membrane</location>
        <topology evidence="1">Multi-pass membrane protein</topology>
    </subcellularLocation>
</comment>
<evidence type="ECO:0000256" key="5">
    <source>
        <dbReference type="ARBA" id="ARBA00022741"/>
    </source>
</evidence>
<dbReference type="PANTHER" id="PTHR48041:SF139">
    <property type="entry name" value="PROTEIN SCARLET"/>
    <property type="match status" value="1"/>
</dbReference>
<name>A0A4R5KFB0_9MICC</name>
<dbReference type="CDD" id="cd00060">
    <property type="entry name" value="FHA"/>
    <property type="match status" value="1"/>
</dbReference>
<evidence type="ECO:0000256" key="1">
    <source>
        <dbReference type="ARBA" id="ARBA00004141"/>
    </source>
</evidence>
<evidence type="ECO:0000256" key="2">
    <source>
        <dbReference type="ARBA" id="ARBA00022448"/>
    </source>
</evidence>
<keyword evidence="7 9" id="KW-1133">Transmembrane helix</keyword>
<dbReference type="SUPFAM" id="SSF52540">
    <property type="entry name" value="P-loop containing nucleoside triphosphate hydrolases"/>
    <property type="match status" value="1"/>
</dbReference>
<keyword evidence="13" id="KW-1185">Reference proteome</keyword>
<feature type="transmembrane region" description="Helical" evidence="9">
    <location>
        <begin position="511"/>
        <end position="531"/>
    </location>
</feature>
<feature type="transmembrane region" description="Helical" evidence="9">
    <location>
        <begin position="634"/>
        <end position="655"/>
    </location>
</feature>
<proteinExistence type="predicted"/>
<dbReference type="PROSITE" id="PS50893">
    <property type="entry name" value="ABC_TRANSPORTER_2"/>
    <property type="match status" value="1"/>
</dbReference>
<sequence>MTAVNDTLTVRSGMRTWTVRAGTIATIGRDGDLVLDNPTVSRVHATVYFDSGWWIRDEGSAGGLWADGKRERIVRLGGEKLIHLGDPSSGAPALVFSPLLDTGIGAPTPFGRMDADSPGRAPRGEVAIGRAAENDVALSDLLVSRRHCVIVADESGLRVRDLGSRNGTFLDGERVSGTVECPDGALLTVGNTDFRVSMDGGLPVVEPAVEGPGLRLERVAYHAGTGRKARALLHEVGIEAPHGRFMAVIGPTGAGKSTLMSILTGQKSPSKGRATFDGMDIAANFDALRTRIGFVPQEDIIHRTLQLQDALDFAAQLRLPPDVTAEERGKRVRTVLEELGLSQQARTSIARLSGGQRKRASVALELLTEPAMLILDEPTSGLDPDMDRQVMALLRRIADSGRIVVVVTHRPESIGVCDYLLVLARGGSPAYTGRPQEALQYFGVDEWDKAFGLAANQADDLLERYLATEASRPVPPASGPFKSKRAPSVSPPLRQYRALISRQLRLMTADVGYSVFLAALPVVLGFLALIVPGDAGFGVPAPARIGEPSQLLVLLVVGAAVTGMALTVRDLVGEREIFRREAAAGLRPLIYLLAKLTVAAALCFVQSAVMVAILLSRKPEPVHHILSPIAGVDLWIAVSLTAIASAALGLAASAWAKSSEQVMPILAVGIMAQLVLAGGLIPVTGRQGLEQLSALIPSRWGFALGAESIDLRSLVPSSEKDWLWEALPERAWLAIGALVIAIIVACAIALVRLIRLPGPAR</sequence>
<keyword evidence="8 9" id="KW-0472">Membrane</keyword>
<feature type="transmembrane region" description="Helical" evidence="9">
    <location>
        <begin position="731"/>
        <end position="754"/>
    </location>
</feature>
<evidence type="ECO:0000256" key="7">
    <source>
        <dbReference type="ARBA" id="ARBA00022989"/>
    </source>
</evidence>
<accession>A0A4R5KFB0</accession>
<gene>
    <name evidence="12" type="ORF">E1809_17010</name>
</gene>
<dbReference type="InterPro" id="IPR003439">
    <property type="entry name" value="ABC_transporter-like_ATP-bd"/>
</dbReference>
<dbReference type="InterPro" id="IPR017871">
    <property type="entry name" value="ABC_transporter-like_CS"/>
</dbReference>
<evidence type="ECO:0000256" key="4">
    <source>
        <dbReference type="ARBA" id="ARBA00022692"/>
    </source>
</evidence>
<keyword evidence="4 9" id="KW-0812">Transmembrane</keyword>
<dbReference type="GO" id="GO:0140359">
    <property type="term" value="F:ABC-type transporter activity"/>
    <property type="evidence" value="ECO:0007669"/>
    <property type="project" value="InterPro"/>
</dbReference>
<keyword evidence="6 12" id="KW-0067">ATP-binding</keyword>
<feature type="domain" description="FHA" evidence="10">
    <location>
        <begin position="126"/>
        <end position="175"/>
    </location>
</feature>
<evidence type="ECO:0000313" key="13">
    <source>
        <dbReference type="Proteomes" id="UP000295511"/>
    </source>
</evidence>
<dbReference type="InterPro" id="IPR027417">
    <property type="entry name" value="P-loop_NTPase"/>
</dbReference>
<protein>
    <submittedName>
        <fullName evidence="12">ATP-binding cassette domain-containing protein</fullName>
    </submittedName>
</protein>
<dbReference type="SMART" id="SM00240">
    <property type="entry name" value="FHA"/>
    <property type="match status" value="2"/>
</dbReference>
<keyword evidence="2" id="KW-0813">Transport</keyword>
<evidence type="ECO:0000256" key="3">
    <source>
        <dbReference type="ARBA" id="ARBA00022553"/>
    </source>
</evidence>
<dbReference type="InterPro" id="IPR003593">
    <property type="entry name" value="AAA+_ATPase"/>
</dbReference>
<dbReference type="Pfam" id="PF01061">
    <property type="entry name" value="ABC2_membrane"/>
    <property type="match status" value="1"/>
</dbReference>
<dbReference type="PANTHER" id="PTHR48041">
    <property type="entry name" value="ABC TRANSPORTER G FAMILY MEMBER 28"/>
    <property type="match status" value="1"/>
</dbReference>
<dbReference type="GO" id="GO:0005524">
    <property type="term" value="F:ATP binding"/>
    <property type="evidence" value="ECO:0007669"/>
    <property type="project" value="UniProtKB-KW"/>
</dbReference>
<comment type="caution">
    <text evidence="12">The sequence shown here is derived from an EMBL/GenBank/DDBJ whole genome shotgun (WGS) entry which is preliminary data.</text>
</comment>
<evidence type="ECO:0000256" key="8">
    <source>
        <dbReference type="ARBA" id="ARBA00023136"/>
    </source>
</evidence>
<evidence type="ECO:0000259" key="11">
    <source>
        <dbReference type="PROSITE" id="PS50893"/>
    </source>
</evidence>
<keyword evidence="3" id="KW-0597">Phosphoprotein</keyword>
<dbReference type="SMART" id="SM00382">
    <property type="entry name" value="AAA"/>
    <property type="match status" value="1"/>
</dbReference>
<dbReference type="Pfam" id="PF00498">
    <property type="entry name" value="FHA"/>
    <property type="match status" value="2"/>
</dbReference>
<dbReference type="InterPro" id="IPR000253">
    <property type="entry name" value="FHA_dom"/>
</dbReference>
<dbReference type="InterPro" id="IPR013525">
    <property type="entry name" value="ABC2_TM"/>
</dbReference>
<evidence type="ECO:0000256" key="9">
    <source>
        <dbReference type="SAM" id="Phobius"/>
    </source>
</evidence>
<organism evidence="12 13">
    <name type="scientific">Arthrobacter terricola</name>
    <dbReference type="NCBI Taxonomy" id="2547396"/>
    <lineage>
        <taxon>Bacteria</taxon>
        <taxon>Bacillati</taxon>
        <taxon>Actinomycetota</taxon>
        <taxon>Actinomycetes</taxon>
        <taxon>Micrococcales</taxon>
        <taxon>Micrococcaceae</taxon>
        <taxon>Arthrobacter</taxon>
    </lineage>
</organism>
<dbReference type="InterPro" id="IPR050352">
    <property type="entry name" value="ABCG_transporters"/>
</dbReference>